<evidence type="ECO:0000313" key="9">
    <source>
        <dbReference type="EMBL" id="GGR75798.1"/>
    </source>
</evidence>
<evidence type="ECO:0000256" key="5">
    <source>
        <dbReference type="ARBA" id="ARBA00023134"/>
    </source>
</evidence>
<protein>
    <recommendedName>
        <fullName evidence="8">tRNA-splicing ligase RtcB</fullName>
        <ecNumber evidence="8">6.5.1.-</ecNumber>
    </recommendedName>
</protein>
<organism evidence="9 10">
    <name type="scientific">Deinococcus seoulensis</name>
    <dbReference type="NCBI Taxonomy" id="1837379"/>
    <lineage>
        <taxon>Bacteria</taxon>
        <taxon>Thermotogati</taxon>
        <taxon>Deinococcota</taxon>
        <taxon>Deinococci</taxon>
        <taxon>Deinococcales</taxon>
        <taxon>Deinococcaceae</taxon>
        <taxon>Deinococcus</taxon>
    </lineage>
</organism>
<evidence type="ECO:0000256" key="6">
    <source>
        <dbReference type="ARBA" id="ARBA00023211"/>
    </source>
</evidence>
<keyword evidence="3" id="KW-0547">Nucleotide-binding</keyword>
<comment type="cofactor">
    <cofactor evidence="8">
        <name>Mn(2+)</name>
        <dbReference type="ChEBI" id="CHEBI:29035"/>
    </cofactor>
    <text evidence="8">Binds 2 manganese ions per subunit.</text>
</comment>
<dbReference type="PANTHER" id="PTHR11118">
    <property type="entry name" value="RNA-SPLICING LIGASE RTCB HOMOLOG"/>
    <property type="match status" value="1"/>
</dbReference>
<evidence type="ECO:0000256" key="8">
    <source>
        <dbReference type="RuleBase" id="RU371113"/>
    </source>
</evidence>
<dbReference type="InterPro" id="IPR036025">
    <property type="entry name" value="RtcB-like_sf"/>
</dbReference>
<dbReference type="EC" id="6.5.1.-" evidence="8"/>
<keyword evidence="1 8" id="KW-0436">Ligase</keyword>
<accession>A0ABQ2RXH9</accession>
<comment type="subunit">
    <text evidence="8">Monomer.</text>
</comment>
<gene>
    <name evidence="8 9" type="primary">rtcB</name>
    <name evidence="9" type="ORF">GCM10008959_40960</name>
</gene>
<dbReference type="InterPro" id="IPR001233">
    <property type="entry name" value="RtcB"/>
</dbReference>
<dbReference type="PANTHER" id="PTHR11118:SF1">
    <property type="entry name" value="RNA-SPLICING LIGASE RTCB HOMOLOG"/>
    <property type="match status" value="1"/>
</dbReference>
<comment type="similarity">
    <text evidence="8">Belongs to the RtcB family.</text>
</comment>
<keyword evidence="6 8" id="KW-0464">Manganese</keyword>
<dbReference type="EMBL" id="BMQM01000059">
    <property type="protein sequence ID" value="GGR75798.1"/>
    <property type="molecule type" value="Genomic_DNA"/>
</dbReference>
<sequence length="491" mass="53618">MYHPKVTRISGTRLRVQHPSDVPVTLFARPDVPLEDRAVDELLRLLDSQGDLPSPARLQRVALTPDFHRGSGIPVGTVLQADGFLLPGAVGHDVGCGMRLHLTSLRREDVAPHLDRLERRLRALFFEGGRQIAMTGRQRQALLQGGVSSLLGLPGTGGLWDGLARQDPQREQERCDHTAQLRTPWLSPPQLGALRDWIGAPDDLTYDSQIGSLGGGNHFAEVQVVHRIIDPRAAHQWGIREGLVTVMIHSGSLGVGHWAGQLAARTARDAWPAGLPRPRSGVFPVMQDAAPDALRAVQSALQMAANFAAVNRLWLGQMTRAGLEEACGEMDFPLLYDAAHNFIWPEDGRWIHRKGAAPARGFAQMQDTPFAYTGEPVLVPGSMGASSFILAGRGNPEALWSASHGAGRQQARGDAMRGSQAEFSAFLEAFRVVTPLDWRRARPDIRERKRTELMQEAPFAYKGVGPVVETLREAGLAEPVAELRPLLTVKG</sequence>
<keyword evidence="5" id="KW-0342">GTP-binding</keyword>
<keyword evidence="2 8" id="KW-0479">Metal-binding</keyword>
<comment type="caution">
    <text evidence="9">The sequence shown here is derived from an EMBL/GenBank/DDBJ whole genome shotgun (WGS) entry which is preliminary data.</text>
</comment>
<proteinExistence type="inferred from homology"/>
<dbReference type="RefSeq" id="WP_189066850.1">
    <property type="nucleotide sequence ID" value="NZ_BMQM01000059.1"/>
</dbReference>
<evidence type="ECO:0000256" key="4">
    <source>
        <dbReference type="ARBA" id="ARBA00022800"/>
    </source>
</evidence>
<dbReference type="Gene3D" id="3.90.1860.10">
    <property type="entry name" value="tRNA-splicing ligase RtcB"/>
    <property type="match status" value="1"/>
</dbReference>
<reference evidence="10" key="1">
    <citation type="journal article" date="2019" name="Int. J. Syst. Evol. Microbiol.">
        <title>The Global Catalogue of Microorganisms (GCM) 10K type strain sequencing project: providing services to taxonomists for standard genome sequencing and annotation.</title>
        <authorList>
            <consortium name="The Broad Institute Genomics Platform"/>
            <consortium name="The Broad Institute Genome Sequencing Center for Infectious Disease"/>
            <person name="Wu L."/>
            <person name="Ma J."/>
        </authorList>
    </citation>
    <scope>NUCLEOTIDE SEQUENCE [LARGE SCALE GENOMIC DNA]</scope>
    <source>
        <strain evidence="10">JCM 31404</strain>
    </source>
</reference>
<dbReference type="Proteomes" id="UP000634308">
    <property type="component" value="Unassembled WGS sequence"/>
</dbReference>
<evidence type="ECO:0000313" key="10">
    <source>
        <dbReference type="Proteomes" id="UP000634308"/>
    </source>
</evidence>
<keyword evidence="10" id="KW-1185">Reference proteome</keyword>
<keyword evidence="4" id="KW-0692">RNA repair</keyword>
<evidence type="ECO:0000256" key="7">
    <source>
        <dbReference type="ARBA" id="ARBA00047746"/>
    </source>
</evidence>
<evidence type="ECO:0000256" key="1">
    <source>
        <dbReference type="ARBA" id="ARBA00022598"/>
    </source>
</evidence>
<dbReference type="GO" id="GO:0016874">
    <property type="term" value="F:ligase activity"/>
    <property type="evidence" value="ECO:0007669"/>
    <property type="project" value="UniProtKB-KW"/>
</dbReference>
<comment type="catalytic activity">
    <reaction evidence="7">
        <text>a 3'-end 3'-phospho-ribonucleotide-RNA + a 5'-end dephospho-ribonucleoside-RNA + GTP = a ribonucleotidyl-ribonucleotide-RNA + GMP + diphosphate</text>
        <dbReference type="Rhea" id="RHEA:68076"/>
        <dbReference type="Rhea" id="RHEA-COMP:10463"/>
        <dbReference type="Rhea" id="RHEA-COMP:13936"/>
        <dbReference type="Rhea" id="RHEA-COMP:17355"/>
        <dbReference type="ChEBI" id="CHEBI:33019"/>
        <dbReference type="ChEBI" id="CHEBI:37565"/>
        <dbReference type="ChEBI" id="CHEBI:58115"/>
        <dbReference type="ChEBI" id="CHEBI:83062"/>
        <dbReference type="ChEBI" id="CHEBI:138284"/>
        <dbReference type="ChEBI" id="CHEBI:173118"/>
        <dbReference type="EC" id="6.5.1.8"/>
    </reaction>
</comment>
<dbReference type="SUPFAM" id="SSF103365">
    <property type="entry name" value="Hypothetical protein PH1602"/>
    <property type="match status" value="1"/>
</dbReference>
<dbReference type="Pfam" id="PF01139">
    <property type="entry name" value="RtcB"/>
    <property type="match status" value="1"/>
</dbReference>
<name>A0ABQ2RXH9_9DEIO</name>
<evidence type="ECO:0000256" key="3">
    <source>
        <dbReference type="ARBA" id="ARBA00022741"/>
    </source>
</evidence>
<evidence type="ECO:0000256" key="2">
    <source>
        <dbReference type="ARBA" id="ARBA00022723"/>
    </source>
</evidence>